<protein>
    <submittedName>
        <fullName evidence="3">Uncharacterized protein</fullName>
    </submittedName>
</protein>
<feature type="compositionally biased region" description="Basic and acidic residues" evidence="1">
    <location>
        <begin position="129"/>
        <end position="140"/>
    </location>
</feature>
<evidence type="ECO:0000256" key="1">
    <source>
        <dbReference type="SAM" id="MobiDB-lite"/>
    </source>
</evidence>
<evidence type="ECO:0000313" key="4">
    <source>
        <dbReference type="Proteomes" id="UP000298030"/>
    </source>
</evidence>
<feature type="region of interest" description="Disordered" evidence="1">
    <location>
        <begin position="129"/>
        <end position="153"/>
    </location>
</feature>
<accession>A0A4Y7SD72</accession>
<proteinExistence type="predicted"/>
<dbReference type="AlphaFoldDB" id="A0A4Y7SD72"/>
<evidence type="ECO:0000256" key="2">
    <source>
        <dbReference type="SAM" id="Phobius"/>
    </source>
</evidence>
<feature type="compositionally biased region" description="Basic and acidic residues" evidence="1">
    <location>
        <begin position="77"/>
        <end position="99"/>
    </location>
</feature>
<feature type="compositionally biased region" description="Polar residues" evidence="1">
    <location>
        <begin position="141"/>
        <end position="153"/>
    </location>
</feature>
<dbReference type="Proteomes" id="UP000298030">
    <property type="component" value="Unassembled WGS sequence"/>
</dbReference>
<feature type="region of interest" description="Disordered" evidence="1">
    <location>
        <begin position="1"/>
        <end position="25"/>
    </location>
</feature>
<name>A0A4Y7SD72_COPMI</name>
<gene>
    <name evidence="3" type="ORF">FA13DRAFT_329609</name>
</gene>
<keyword evidence="2" id="KW-0472">Membrane</keyword>
<feature type="transmembrane region" description="Helical" evidence="2">
    <location>
        <begin position="35"/>
        <end position="61"/>
    </location>
</feature>
<reference evidence="3 4" key="1">
    <citation type="journal article" date="2019" name="Nat. Ecol. Evol.">
        <title>Megaphylogeny resolves global patterns of mushroom evolution.</title>
        <authorList>
            <person name="Varga T."/>
            <person name="Krizsan K."/>
            <person name="Foldi C."/>
            <person name="Dima B."/>
            <person name="Sanchez-Garcia M."/>
            <person name="Sanchez-Ramirez S."/>
            <person name="Szollosi G.J."/>
            <person name="Szarkandi J.G."/>
            <person name="Papp V."/>
            <person name="Albert L."/>
            <person name="Andreopoulos W."/>
            <person name="Angelini C."/>
            <person name="Antonin V."/>
            <person name="Barry K.W."/>
            <person name="Bougher N.L."/>
            <person name="Buchanan P."/>
            <person name="Buyck B."/>
            <person name="Bense V."/>
            <person name="Catcheside P."/>
            <person name="Chovatia M."/>
            <person name="Cooper J."/>
            <person name="Damon W."/>
            <person name="Desjardin D."/>
            <person name="Finy P."/>
            <person name="Geml J."/>
            <person name="Haridas S."/>
            <person name="Hughes K."/>
            <person name="Justo A."/>
            <person name="Karasinski D."/>
            <person name="Kautmanova I."/>
            <person name="Kiss B."/>
            <person name="Kocsube S."/>
            <person name="Kotiranta H."/>
            <person name="LaButti K.M."/>
            <person name="Lechner B.E."/>
            <person name="Liimatainen K."/>
            <person name="Lipzen A."/>
            <person name="Lukacs Z."/>
            <person name="Mihaltcheva S."/>
            <person name="Morgado L.N."/>
            <person name="Niskanen T."/>
            <person name="Noordeloos M.E."/>
            <person name="Ohm R.A."/>
            <person name="Ortiz-Santana B."/>
            <person name="Ovrebo C."/>
            <person name="Racz N."/>
            <person name="Riley R."/>
            <person name="Savchenko A."/>
            <person name="Shiryaev A."/>
            <person name="Soop K."/>
            <person name="Spirin V."/>
            <person name="Szebenyi C."/>
            <person name="Tomsovsky M."/>
            <person name="Tulloss R.E."/>
            <person name="Uehling J."/>
            <person name="Grigoriev I.V."/>
            <person name="Vagvolgyi C."/>
            <person name="Papp T."/>
            <person name="Martin F.M."/>
            <person name="Miettinen O."/>
            <person name="Hibbett D.S."/>
            <person name="Nagy L.G."/>
        </authorList>
    </citation>
    <scope>NUCLEOTIDE SEQUENCE [LARGE SCALE GENOMIC DNA]</scope>
    <source>
        <strain evidence="3 4">FP101781</strain>
    </source>
</reference>
<dbReference type="EMBL" id="QPFP01000179">
    <property type="protein sequence ID" value="TEB19702.1"/>
    <property type="molecule type" value="Genomic_DNA"/>
</dbReference>
<feature type="region of interest" description="Disordered" evidence="1">
    <location>
        <begin position="76"/>
        <end position="99"/>
    </location>
</feature>
<keyword evidence="2" id="KW-0812">Transmembrane</keyword>
<comment type="caution">
    <text evidence="3">The sequence shown here is derived from an EMBL/GenBank/DDBJ whole genome shotgun (WGS) entry which is preliminary data.</text>
</comment>
<keyword evidence="2" id="KW-1133">Transmembrane helix</keyword>
<evidence type="ECO:0000313" key="3">
    <source>
        <dbReference type="EMBL" id="TEB19702.1"/>
    </source>
</evidence>
<sequence length="223" mass="24109">MDRDGENKERRRRRGEEEGRKATHRLVSHTGEQPILVIGVLELLGVGLVFFAAFGAGFAVVRVGLLVWVGTGEAEAEGMKGKGGRGAEGRRGTMEGREEGYEEDEEGWWDGGNGRTKARKKRTKRREAVERSICTKEQKTKAGTTHATTSSLGPSLAGPISLLVVNPLAPRPRPATYDAGAGMERKASLFLGSLDAMFVLVRFLSSSGVALGGEDEWKRVRSG</sequence>
<keyword evidence="4" id="KW-1185">Reference proteome</keyword>
<organism evidence="3 4">
    <name type="scientific">Coprinellus micaceus</name>
    <name type="common">Glistening ink-cap mushroom</name>
    <name type="synonym">Coprinus micaceus</name>
    <dbReference type="NCBI Taxonomy" id="71717"/>
    <lineage>
        <taxon>Eukaryota</taxon>
        <taxon>Fungi</taxon>
        <taxon>Dikarya</taxon>
        <taxon>Basidiomycota</taxon>
        <taxon>Agaricomycotina</taxon>
        <taxon>Agaricomycetes</taxon>
        <taxon>Agaricomycetidae</taxon>
        <taxon>Agaricales</taxon>
        <taxon>Agaricineae</taxon>
        <taxon>Psathyrellaceae</taxon>
        <taxon>Coprinellus</taxon>
    </lineage>
</organism>
<feature type="compositionally biased region" description="Basic and acidic residues" evidence="1">
    <location>
        <begin position="1"/>
        <end position="21"/>
    </location>
</feature>